<keyword evidence="4" id="KW-1185">Reference proteome</keyword>
<dbReference type="GO" id="GO:0004622">
    <property type="term" value="F:phosphatidylcholine lysophospholipase activity"/>
    <property type="evidence" value="ECO:0007669"/>
    <property type="project" value="TreeGrafter"/>
</dbReference>
<feature type="domain" description="SGNH hydrolase-type esterase" evidence="2">
    <location>
        <begin position="114"/>
        <end position="293"/>
    </location>
</feature>
<dbReference type="AlphaFoldDB" id="A0A8H7WCJ4"/>
<name>A0A8H7WCJ4_9HELO</name>
<dbReference type="Pfam" id="PF13472">
    <property type="entry name" value="Lipase_GDSL_2"/>
    <property type="match status" value="1"/>
</dbReference>
<comment type="caution">
    <text evidence="3">The sequence shown here is derived from an EMBL/GenBank/DDBJ whole genome shotgun (WGS) entry which is preliminary data.</text>
</comment>
<evidence type="ECO:0000313" key="3">
    <source>
        <dbReference type="EMBL" id="KAG4422310.1"/>
    </source>
</evidence>
<dbReference type="Proteomes" id="UP000664132">
    <property type="component" value="Unassembled WGS sequence"/>
</dbReference>
<evidence type="ECO:0000259" key="2">
    <source>
        <dbReference type="Pfam" id="PF13472"/>
    </source>
</evidence>
<feature type="chain" id="PRO_5034271370" description="SGNH hydrolase-type esterase domain-containing protein" evidence="1">
    <location>
        <begin position="23"/>
        <end position="334"/>
    </location>
</feature>
<evidence type="ECO:0000313" key="4">
    <source>
        <dbReference type="Proteomes" id="UP000664132"/>
    </source>
</evidence>
<dbReference type="CDD" id="cd01833">
    <property type="entry name" value="XynB_like"/>
    <property type="match status" value="1"/>
</dbReference>
<dbReference type="PANTHER" id="PTHR30383">
    <property type="entry name" value="THIOESTERASE 1/PROTEASE 1/LYSOPHOSPHOLIPASE L1"/>
    <property type="match status" value="1"/>
</dbReference>
<sequence>MRYSYLYRDLVVGALLLRSAVALPNCDDEEAPVATSSAIAAIPTPVTSISAVSTSFTLPTSIASEFQSISAPSTFITISTSTSPTSTTTSSTPIATNLASSAKISTSTALRILALGDSITYGFNENPSNSYRKFLQCSLSTSGIAATYIGTTTSGDWTNNAVDGYVGQTIEQIGASASWILSQTPPPNLVLLHAGSNDILHSVDVSTAPDRLGTLIDTVIEATGASILVAQIIKLGEGYTEYNTLVDTYNAAIPAVVATRVAAGKNVKVVDMSGQVDADELIDGIHPIAEGYRKMAAAWLEGLDGLSVSNVTGAFVDLGASAVPSSGNCADLAA</sequence>
<dbReference type="InterPro" id="IPR051532">
    <property type="entry name" value="Ester_Hydrolysis_Enzymes"/>
</dbReference>
<organism evidence="3 4">
    <name type="scientific">Cadophora malorum</name>
    <dbReference type="NCBI Taxonomy" id="108018"/>
    <lineage>
        <taxon>Eukaryota</taxon>
        <taxon>Fungi</taxon>
        <taxon>Dikarya</taxon>
        <taxon>Ascomycota</taxon>
        <taxon>Pezizomycotina</taxon>
        <taxon>Leotiomycetes</taxon>
        <taxon>Helotiales</taxon>
        <taxon>Ploettnerulaceae</taxon>
        <taxon>Cadophora</taxon>
    </lineage>
</organism>
<dbReference type="PANTHER" id="PTHR30383:SF5">
    <property type="entry name" value="SGNH HYDROLASE-TYPE ESTERASE DOMAIN-CONTAINING PROTEIN"/>
    <property type="match status" value="1"/>
</dbReference>
<proteinExistence type="predicted"/>
<dbReference type="EMBL" id="JAFJYH010000051">
    <property type="protein sequence ID" value="KAG4422310.1"/>
    <property type="molecule type" value="Genomic_DNA"/>
</dbReference>
<evidence type="ECO:0000256" key="1">
    <source>
        <dbReference type="SAM" id="SignalP"/>
    </source>
</evidence>
<gene>
    <name evidence="3" type="ORF">IFR04_004576</name>
</gene>
<dbReference type="InterPro" id="IPR013830">
    <property type="entry name" value="SGNH_hydro"/>
</dbReference>
<keyword evidence="1" id="KW-0732">Signal</keyword>
<reference evidence="3" key="1">
    <citation type="submission" date="2021-02" db="EMBL/GenBank/DDBJ databases">
        <title>Genome sequence Cadophora malorum strain M34.</title>
        <authorList>
            <person name="Stefanovic E."/>
            <person name="Vu D."/>
            <person name="Scully C."/>
            <person name="Dijksterhuis J."/>
            <person name="Roader J."/>
            <person name="Houbraken J."/>
        </authorList>
    </citation>
    <scope>NUCLEOTIDE SEQUENCE</scope>
    <source>
        <strain evidence="3">M34</strain>
    </source>
</reference>
<dbReference type="OrthoDB" id="3915838at2759"/>
<dbReference type="InterPro" id="IPR036514">
    <property type="entry name" value="SGNH_hydro_sf"/>
</dbReference>
<feature type="signal peptide" evidence="1">
    <location>
        <begin position="1"/>
        <end position="22"/>
    </location>
</feature>
<protein>
    <recommendedName>
        <fullName evidence="2">SGNH hydrolase-type esterase domain-containing protein</fullName>
    </recommendedName>
</protein>
<dbReference type="Gene3D" id="3.40.50.1110">
    <property type="entry name" value="SGNH hydrolase"/>
    <property type="match status" value="1"/>
</dbReference>
<dbReference type="SUPFAM" id="SSF52266">
    <property type="entry name" value="SGNH hydrolase"/>
    <property type="match status" value="1"/>
</dbReference>
<accession>A0A8H7WCJ4</accession>